<name>A0A7R5KI97_9PASS</name>
<organism evidence="2 3">
    <name type="scientific">Pipra filicauda</name>
    <name type="common">Wire-tailed manakin</name>
    <dbReference type="NCBI Taxonomy" id="649802"/>
    <lineage>
        <taxon>Eukaryota</taxon>
        <taxon>Metazoa</taxon>
        <taxon>Chordata</taxon>
        <taxon>Craniata</taxon>
        <taxon>Vertebrata</taxon>
        <taxon>Euteleostomi</taxon>
        <taxon>Archelosauria</taxon>
        <taxon>Archosauria</taxon>
        <taxon>Dinosauria</taxon>
        <taxon>Saurischia</taxon>
        <taxon>Theropoda</taxon>
        <taxon>Coelurosauria</taxon>
        <taxon>Aves</taxon>
        <taxon>Neognathae</taxon>
        <taxon>Neoaves</taxon>
        <taxon>Telluraves</taxon>
        <taxon>Australaves</taxon>
        <taxon>Passeriformes</taxon>
        <taxon>Pipridae</taxon>
        <taxon>Pipra</taxon>
    </lineage>
</organism>
<dbReference type="GeneID" id="113983310"/>
<sequence>MESAIGREGGTAPFSGGLQSYSSGVSSGPGTGPGRYPYPARTRKPSPADAGDTRLSICSISEKAQLGAGSVLTAAVPDGGGGLGNAASSQRVFAQKLQQSSIM</sequence>
<dbReference type="Proteomes" id="UP000504627">
    <property type="component" value="Unplaced"/>
</dbReference>
<evidence type="ECO:0000313" key="3">
    <source>
        <dbReference type="RefSeq" id="XP_039237373.1"/>
    </source>
</evidence>
<dbReference type="InParanoid" id="A0A7R5KI97"/>
<evidence type="ECO:0000313" key="2">
    <source>
        <dbReference type="Proteomes" id="UP000504627"/>
    </source>
</evidence>
<feature type="region of interest" description="Disordered" evidence="1">
    <location>
        <begin position="1"/>
        <end position="53"/>
    </location>
</feature>
<accession>A0A7R5KI97</accession>
<dbReference type="RefSeq" id="XP_039237373.1">
    <property type="nucleotide sequence ID" value="XM_039381439.1"/>
</dbReference>
<proteinExistence type="predicted"/>
<keyword evidence="2" id="KW-1185">Reference proteome</keyword>
<reference evidence="3" key="1">
    <citation type="submission" date="2025-08" db="UniProtKB">
        <authorList>
            <consortium name="RefSeq"/>
        </authorList>
    </citation>
    <scope>IDENTIFICATION</scope>
    <source>
        <tissue evidence="3">Muscle</tissue>
    </source>
</reference>
<dbReference type="AlphaFoldDB" id="A0A7R5KI97"/>
<protein>
    <submittedName>
        <fullName evidence="3">Uncharacterized protein LOC113983310</fullName>
    </submittedName>
</protein>
<evidence type="ECO:0000256" key="1">
    <source>
        <dbReference type="SAM" id="MobiDB-lite"/>
    </source>
</evidence>
<gene>
    <name evidence="3" type="primary">LOC113983310</name>
</gene>
<feature type="compositionally biased region" description="Low complexity" evidence="1">
    <location>
        <begin position="15"/>
        <end position="26"/>
    </location>
</feature>